<feature type="compositionally biased region" description="Basic and acidic residues" evidence="1">
    <location>
        <begin position="740"/>
        <end position="750"/>
    </location>
</feature>
<sequence length="1125" mass="123625">MPQDPQDLIDAPLVRTPRSLLRRRSHRGPFGKNISMDQNFRWGPQSLERKANDGPSRNNKKVKPTEDVTDGNDTDNSEPAPAPVPVKVKKRRGCPPKVQPSRYVKPDRWIPTWHLYEQNALLVAGQCVECFAHVFTYHQQNVSLAGRPTSPPAPELTHNKGQGGGIARASDTNSNSAGLVPVHPIVTSAIEPAAPNNLAYVLIPQRMTCGAEKRLQEKLTAAALLPKPRKPSPGFYKSRPDDSDDGFNVYKNKKAQREYDERKRVTAAEAITEADDEAENSDEEAEREGGAMDLDTSAPEAPVPVDDHAGSGMPGISTTDPFSENYTSGREMEADHQDEPEPRKVKSSKPSRAWGSTKFTQELLKKARLAARNAETPIESDLSGSDYAAGRKPLDLEEDDDDNDDLAQDVVPSSPSPHARTGENNAKGKGVHNLGAEDSNETPVNQPCQDKGKGKAVEVDEDDPSSSDSEVGVVSAVALEHNTAPQGVYGSMEYQVLGKRSGNLWNYFQQVLALTNPPPVGEGNIAERRAAWNHHARELYRTRMDPALTTKEEREAFASEIDAKLDELALQEDNLRPAGTRMNGMIRDLQRALTTACRFNPDMAAFAIVIHTGTDQVGRQISGIITGSEEGQAVLDENKILVQPVVDIVADIFRGRTSRAKATQAVKRLNEQRGEFRTGSLEEAAVIVETGRNAPRGQDLDQSEGDDDDDVDEEDDKTNPLGKKEMTRRQAKAAAKRIAKKDSKTNEANEMRSRATALLFQQLYKIWPEAKGVPFPDASFKAEKFCGAHWKEILEAIVAARLSIKDGVKLAEDSANYQELSLVITLTGRSLLQVKDHKGNKGKKPAQPAQSAPLLRAAERFSTATRVATTVPATAPPPATAPTNIGADSHVRFNEDTIVHHNQPSRPLFRNPTPHPFQQLDVEDDVTPPWSLHPSNSDFDLEKTQLQRALKDLRARRAAGLEKPSAGDGYYKPYQIIGDGEYPEVRVVDDHRRPAELGNDIPIPYRGEMGRSAYRSLGVPAQSRVVSSEAFYRQLPHSNQPRSSHRLPPHHPAVQVQPASLPTEPVTHVPSRREPVAQSSRPAGHRLPSHAQSQSETAQFNPNYYMARGSRDGQAGPSNEVFRSD</sequence>
<feature type="compositionally biased region" description="Acidic residues" evidence="1">
    <location>
        <begin position="701"/>
        <end position="716"/>
    </location>
</feature>
<feature type="compositionally biased region" description="Polar residues" evidence="1">
    <location>
        <begin position="1090"/>
        <end position="1102"/>
    </location>
</feature>
<dbReference type="AlphaFoldDB" id="A0A067SI75"/>
<organism evidence="2 3">
    <name type="scientific">Galerina marginata (strain CBS 339.88)</name>
    <dbReference type="NCBI Taxonomy" id="685588"/>
    <lineage>
        <taxon>Eukaryota</taxon>
        <taxon>Fungi</taxon>
        <taxon>Dikarya</taxon>
        <taxon>Basidiomycota</taxon>
        <taxon>Agaricomycotina</taxon>
        <taxon>Agaricomycetes</taxon>
        <taxon>Agaricomycetidae</taxon>
        <taxon>Agaricales</taxon>
        <taxon>Agaricineae</taxon>
        <taxon>Strophariaceae</taxon>
        <taxon>Galerina</taxon>
    </lineage>
</organism>
<protein>
    <submittedName>
        <fullName evidence="2">Uncharacterized protein</fullName>
    </submittedName>
</protein>
<keyword evidence="3" id="KW-1185">Reference proteome</keyword>
<feature type="compositionally biased region" description="Acidic residues" evidence="1">
    <location>
        <begin position="67"/>
        <end position="76"/>
    </location>
</feature>
<feature type="region of interest" description="Disordered" evidence="1">
    <location>
        <begin position="1"/>
        <end position="99"/>
    </location>
</feature>
<feature type="compositionally biased region" description="Basic and acidic residues" evidence="1">
    <location>
        <begin position="255"/>
        <end position="266"/>
    </location>
</feature>
<feature type="region of interest" description="Disordered" evidence="1">
    <location>
        <begin position="225"/>
        <end position="470"/>
    </location>
</feature>
<evidence type="ECO:0000313" key="3">
    <source>
        <dbReference type="Proteomes" id="UP000027222"/>
    </source>
</evidence>
<dbReference type="EMBL" id="KL142396">
    <property type="protein sequence ID" value="KDR70611.1"/>
    <property type="molecule type" value="Genomic_DNA"/>
</dbReference>
<evidence type="ECO:0000256" key="1">
    <source>
        <dbReference type="SAM" id="MobiDB-lite"/>
    </source>
</evidence>
<feature type="region of interest" description="Disordered" evidence="1">
    <location>
        <begin position="1036"/>
        <end position="1125"/>
    </location>
</feature>
<feature type="compositionally biased region" description="Acidic residues" evidence="1">
    <location>
        <begin position="272"/>
        <end position="286"/>
    </location>
</feature>
<feature type="region of interest" description="Disordered" evidence="1">
    <location>
        <begin position="689"/>
        <end position="750"/>
    </location>
</feature>
<dbReference type="Proteomes" id="UP000027222">
    <property type="component" value="Unassembled WGS sequence"/>
</dbReference>
<reference evidence="3" key="1">
    <citation type="journal article" date="2014" name="Proc. Natl. Acad. Sci. U.S.A.">
        <title>Extensive sampling of basidiomycete genomes demonstrates inadequacy of the white-rot/brown-rot paradigm for wood decay fungi.</title>
        <authorList>
            <person name="Riley R."/>
            <person name="Salamov A.A."/>
            <person name="Brown D.W."/>
            <person name="Nagy L.G."/>
            <person name="Floudas D."/>
            <person name="Held B.W."/>
            <person name="Levasseur A."/>
            <person name="Lombard V."/>
            <person name="Morin E."/>
            <person name="Otillar R."/>
            <person name="Lindquist E.A."/>
            <person name="Sun H."/>
            <person name="LaButti K.M."/>
            <person name="Schmutz J."/>
            <person name="Jabbour D."/>
            <person name="Luo H."/>
            <person name="Baker S.E."/>
            <person name="Pisabarro A.G."/>
            <person name="Walton J.D."/>
            <person name="Blanchette R.A."/>
            <person name="Henrissat B."/>
            <person name="Martin F."/>
            <person name="Cullen D."/>
            <person name="Hibbett D.S."/>
            <person name="Grigoriev I.V."/>
        </authorList>
    </citation>
    <scope>NUCLEOTIDE SEQUENCE [LARGE SCALE GENOMIC DNA]</scope>
    <source>
        <strain evidence="3">CBS 339.88</strain>
    </source>
</reference>
<feature type="compositionally biased region" description="Basic residues" evidence="1">
    <location>
        <begin position="20"/>
        <end position="29"/>
    </location>
</feature>
<evidence type="ECO:0000313" key="2">
    <source>
        <dbReference type="EMBL" id="KDR70611.1"/>
    </source>
</evidence>
<feature type="compositionally biased region" description="Polar residues" evidence="1">
    <location>
        <begin position="316"/>
        <end position="328"/>
    </location>
</feature>
<feature type="region of interest" description="Disordered" evidence="1">
    <location>
        <begin position="152"/>
        <end position="172"/>
    </location>
</feature>
<gene>
    <name evidence="2" type="ORF">GALMADRAFT_144514</name>
</gene>
<accession>A0A067SI75</accession>
<proteinExistence type="predicted"/>
<name>A0A067SI75_GALM3</name>
<dbReference type="HOGENOM" id="CLU_279782_0_0_1"/>
<feature type="compositionally biased region" description="Basic and acidic residues" evidence="1">
    <location>
        <begin position="330"/>
        <end position="344"/>
    </location>
</feature>
<feature type="compositionally biased region" description="Basic residues" evidence="1">
    <location>
        <begin position="729"/>
        <end position="739"/>
    </location>
</feature>
<feature type="compositionally biased region" description="Acidic residues" evidence="1">
    <location>
        <begin position="396"/>
        <end position="407"/>
    </location>
</feature>